<feature type="compositionally biased region" description="Polar residues" evidence="1">
    <location>
        <begin position="69"/>
        <end position="80"/>
    </location>
</feature>
<reference evidence="3 4" key="1">
    <citation type="journal article" date="2012" name="Genome Biol.">
        <title>Genome and low-iron response of an oceanic diatom adapted to chronic iron limitation.</title>
        <authorList>
            <person name="Lommer M."/>
            <person name="Specht M."/>
            <person name="Roy A.S."/>
            <person name="Kraemer L."/>
            <person name="Andreson R."/>
            <person name="Gutowska M.A."/>
            <person name="Wolf J."/>
            <person name="Bergner S.V."/>
            <person name="Schilhabel M.B."/>
            <person name="Klostermeier U.C."/>
            <person name="Beiko R.G."/>
            <person name="Rosenstiel P."/>
            <person name="Hippler M."/>
            <person name="Laroche J."/>
        </authorList>
    </citation>
    <scope>NUCLEOTIDE SEQUENCE [LARGE SCALE GENOMIC DNA]</scope>
    <source>
        <strain evidence="3 4">CCMP1005</strain>
    </source>
</reference>
<feature type="transmembrane region" description="Helical" evidence="2">
    <location>
        <begin position="96"/>
        <end position="116"/>
    </location>
</feature>
<feature type="transmembrane region" description="Helical" evidence="2">
    <location>
        <begin position="6"/>
        <end position="25"/>
    </location>
</feature>
<organism evidence="3 4">
    <name type="scientific">Thalassiosira oceanica</name>
    <name type="common">Marine diatom</name>
    <dbReference type="NCBI Taxonomy" id="159749"/>
    <lineage>
        <taxon>Eukaryota</taxon>
        <taxon>Sar</taxon>
        <taxon>Stramenopiles</taxon>
        <taxon>Ochrophyta</taxon>
        <taxon>Bacillariophyta</taxon>
        <taxon>Coscinodiscophyceae</taxon>
        <taxon>Thalassiosirophycidae</taxon>
        <taxon>Thalassiosirales</taxon>
        <taxon>Thalassiosiraceae</taxon>
        <taxon>Thalassiosira</taxon>
    </lineage>
</organism>
<keyword evidence="2" id="KW-0472">Membrane</keyword>
<evidence type="ECO:0000256" key="1">
    <source>
        <dbReference type="SAM" id="MobiDB-lite"/>
    </source>
</evidence>
<feature type="compositionally biased region" description="Gly residues" evidence="1">
    <location>
        <begin position="46"/>
        <end position="62"/>
    </location>
</feature>
<keyword evidence="2" id="KW-0812">Transmembrane</keyword>
<feature type="non-terminal residue" evidence="3">
    <location>
        <position position="247"/>
    </location>
</feature>
<gene>
    <name evidence="3" type="ORF">THAOC_34182</name>
</gene>
<proteinExistence type="predicted"/>
<comment type="caution">
    <text evidence="3">The sequence shown here is derived from an EMBL/GenBank/DDBJ whole genome shotgun (WGS) entry which is preliminary data.</text>
</comment>
<accession>K0R5K9</accession>
<feature type="region of interest" description="Disordered" evidence="1">
    <location>
        <begin position="41"/>
        <end position="80"/>
    </location>
</feature>
<feature type="transmembrane region" description="Helical" evidence="2">
    <location>
        <begin position="188"/>
        <end position="208"/>
    </location>
</feature>
<dbReference type="EMBL" id="AGNL01047333">
    <property type="protein sequence ID" value="EJK47124.1"/>
    <property type="molecule type" value="Genomic_DNA"/>
</dbReference>
<sequence length="247" mass="26969">MNCLFLLTSLVNIASVTSLVVLLIWSSTLLGDGGQVRDADRWNGGDNYGGQQGGWNDNGGGNSWDSGQRQQPQNGNNWWTNPEGQLEFRMDRADRLAFKLVLDLAALILVNVMVAGKSWSVGDGGRFYEKANLGSLSGSMYMLANMLLVSFLYLLNFSGGNRGQGEYNYNRSYSYMDKEERLSYHENTVAWISLALAVAYFTLSFFLYCDGDAIPEAGDDVALEAAVAEDPVTSYRVDSERGGGGAA</sequence>
<dbReference type="AlphaFoldDB" id="K0R5K9"/>
<keyword evidence="4" id="KW-1185">Reference proteome</keyword>
<evidence type="ECO:0000256" key="2">
    <source>
        <dbReference type="SAM" id="Phobius"/>
    </source>
</evidence>
<evidence type="ECO:0000313" key="3">
    <source>
        <dbReference type="EMBL" id="EJK47124.1"/>
    </source>
</evidence>
<protein>
    <submittedName>
        <fullName evidence="3">Uncharacterized protein</fullName>
    </submittedName>
</protein>
<feature type="transmembrane region" description="Helical" evidence="2">
    <location>
        <begin position="136"/>
        <end position="155"/>
    </location>
</feature>
<keyword evidence="2" id="KW-1133">Transmembrane helix</keyword>
<evidence type="ECO:0000313" key="4">
    <source>
        <dbReference type="Proteomes" id="UP000266841"/>
    </source>
</evidence>
<name>K0R5K9_THAOC</name>
<dbReference type="Proteomes" id="UP000266841">
    <property type="component" value="Unassembled WGS sequence"/>
</dbReference>